<organism evidence="2 3">
    <name type="scientific">Scyliorhinus torazame</name>
    <name type="common">Cloudy catshark</name>
    <name type="synonym">Catulus torazame</name>
    <dbReference type="NCBI Taxonomy" id="75743"/>
    <lineage>
        <taxon>Eukaryota</taxon>
        <taxon>Metazoa</taxon>
        <taxon>Chordata</taxon>
        <taxon>Craniata</taxon>
        <taxon>Vertebrata</taxon>
        <taxon>Chondrichthyes</taxon>
        <taxon>Elasmobranchii</taxon>
        <taxon>Galeomorphii</taxon>
        <taxon>Galeoidea</taxon>
        <taxon>Carcharhiniformes</taxon>
        <taxon>Scyliorhinidae</taxon>
        <taxon>Scyliorhinus</taxon>
    </lineage>
</organism>
<reference evidence="2 3" key="1">
    <citation type="journal article" date="2018" name="Nat. Ecol. Evol.">
        <title>Shark genomes provide insights into elasmobranch evolution and the origin of vertebrates.</title>
        <authorList>
            <person name="Hara Y"/>
            <person name="Yamaguchi K"/>
            <person name="Onimaru K"/>
            <person name="Kadota M"/>
            <person name="Koyanagi M"/>
            <person name="Keeley SD"/>
            <person name="Tatsumi K"/>
            <person name="Tanaka K"/>
            <person name="Motone F"/>
            <person name="Kageyama Y"/>
            <person name="Nozu R"/>
            <person name="Adachi N"/>
            <person name="Nishimura O"/>
            <person name="Nakagawa R"/>
            <person name="Tanegashima C"/>
            <person name="Kiyatake I"/>
            <person name="Matsumoto R"/>
            <person name="Murakumo K"/>
            <person name="Nishida K"/>
            <person name="Terakita A"/>
            <person name="Kuratani S"/>
            <person name="Sato K"/>
            <person name="Hyodo S Kuraku.S."/>
        </authorList>
    </citation>
    <scope>NUCLEOTIDE SEQUENCE [LARGE SCALE GENOMIC DNA]</scope>
</reference>
<proteinExistence type="predicted"/>
<evidence type="ECO:0000313" key="2">
    <source>
        <dbReference type="EMBL" id="GCB75041.1"/>
    </source>
</evidence>
<comment type="caution">
    <text evidence="2">The sequence shown here is derived from an EMBL/GenBank/DDBJ whole genome shotgun (WGS) entry which is preliminary data.</text>
</comment>
<dbReference type="Proteomes" id="UP000288216">
    <property type="component" value="Unassembled WGS sequence"/>
</dbReference>
<dbReference type="AlphaFoldDB" id="A0A401PPR2"/>
<feature type="compositionally biased region" description="Polar residues" evidence="1">
    <location>
        <begin position="82"/>
        <end position="91"/>
    </location>
</feature>
<evidence type="ECO:0000313" key="3">
    <source>
        <dbReference type="Proteomes" id="UP000288216"/>
    </source>
</evidence>
<accession>A0A401PPR2</accession>
<feature type="region of interest" description="Disordered" evidence="1">
    <location>
        <begin position="69"/>
        <end position="110"/>
    </location>
</feature>
<dbReference type="EMBL" id="BFAA01016238">
    <property type="protein sequence ID" value="GCB75041.1"/>
    <property type="molecule type" value="Genomic_DNA"/>
</dbReference>
<protein>
    <submittedName>
        <fullName evidence="2">Uncharacterized protein</fullName>
    </submittedName>
</protein>
<gene>
    <name evidence="2" type="ORF">scyTo_0020311</name>
</gene>
<sequence>MAEEFDQSLEFDFGYDYEVLVNSCCKNVGEDEESDKDYGFDLGPGYEVMVNSYDSDLMYSELSFAAGAPTSEIPRRDEPETTYAQISPQKNQDPEVTPDKGQSSLGARSRWFRTVQGRDVEKEEGIHCYTRVED</sequence>
<evidence type="ECO:0000256" key="1">
    <source>
        <dbReference type="SAM" id="MobiDB-lite"/>
    </source>
</evidence>
<name>A0A401PPR2_SCYTO</name>
<keyword evidence="3" id="KW-1185">Reference proteome</keyword>